<dbReference type="GO" id="GO:0007399">
    <property type="term" value="P:nervous system development"/>
    <property type="evidence" value="ECO:0007669"/>
    <property type="project" value="UniProtKB-ARBA"/>
</dbReference>
<reference evidence="5" key="1">
    <citation type="submission" date="2014-08" db="EMBL/GenBank/DDBJ databases">
        <authorList>
            <person name="Senf B."/>
            <person name="Petzold A."/>
            <person name="Downie B.R."/>
            <person name="Koch P."/>
            <person name="Platzer M."/>
        </authorList>
    </citation>
    <scope>NUCLEOTIDE SEQUENCE [LARGE SCALE GENOMIC DNA]</scope>
    <source>
        <strain evidence="5">GRZ</strain>
    </source>
</reference>
<dbReference type="KEGG" id="nfu:107393887"/>
<dbReference type="Ensembl" id="ENSNFUT00015030373.1">
    <property type="protein sequence ID" value="ENSNFUP00015029078.1"/>
    <property type="gene ID" value="ENSNFUG00015014101.1"/>
</dbReference>
<dbReference type="Proteomes" id="UP000822369">
    <property type="component" value="Chromosome 19"/>
</dbReference>
<dbReference type="InterPro" id="IPR011022">
    <property type="entry name" value="Arrestin_C-like"/>
</dbReference>
<dbReference type="GO" id="GO:0005886">
    <property type="term" value="C:plasma membrane"/>
    <property type="evidence" value="ECO:0007669"/>
    <property type="project" value="TreeGrafter"/>
</dbReference>
<dbReference type="EMBL" id="JAAVVJ010000019">
    <property type="protein sequence ID" value="KAF7200100.1"/>
    <property type="molecule type" value="Genomic_DNA"/>
</dbReference>
<dbReference type="SMART" id="SM01017">
    <property type="entry name" value="Arrestin_C"/>
    <property type="match status" value="1"/>
</dbReference>
<evidence type="ECO:0000313" key="5">
    <source>
        <dbReference type="Ensembl" id="ENSNFUP00015029078.1"/>
    </source>
</evidence>
<evidence type="ECO:0000256" key="2">
    <source>
        <dbReference type="SAM" id="MobiDB-lite"/>
    </source>
</evidence>
<dbReference type="OrthoDB" id="2333384at2759"/>
<dbReference type="Pfam" id="PF02752">
    <property type="entry name" value="Arrestin_C"/>
    <property type="match status" value="1"/>
</dbReference>
<proteinExistence type="inferred from homology"/>
<dbReference type="InterPro" id="IPR050357">
    <property type="entry name" value="Arrestin_domain-protein"/>
</dbReference>
<comment type="similarity">
    <text evidence="1">Belongs to the arrestin family.</text>
</comment>
<dbReference type="Proteomes" id="UP000694548">
    <property type="component" value="Chromosome sgr18"/>
</dbReference>
<dbReference type="PANTHER" id="PTHR11188">
    <property type="entry name" value="ARRESTIN DOMAIN CONTAINING PROTEIN"/>
    <property type="match status" value="1"/>
</dbReference>
<dbReference type="GO" id="GO:0005737">
    <property type="term" value="C:cytoplasm"/>
    <property type="evidence" value="ECO:0007669"/>
    <property type="project" value="TreeGrafter"/>
</dbReference>
<evidence type="ECO:0000313" key="4">
    <source>
        <dbReference type="EMBL" id="KAF7200100.1"/>
    </source>
</evidence>
<dbReference type="GO" id="GO:0015031">
    <property type="term" value="P:protein transport"/>
    <property type="evidence" value="ECO:0007669"/>
    <property type="project" value="TreeGrafter"/>
</dbReference>
<dbReference type="InterPro" id="IPR011021">
    <property type="entry name" value="Arrestin-like_N"/>
</dbReference>
<reference evidence="5" key="3">
    <citation type="submission" date="2025-05" db="UniProtKB">
        <authorList>
            <consortium name="Ensembl"/>
        </authorList>
    </citation>
    <scope>IDENTIFICATION</scope>
</reference>
<dbReference type="InterPro" id="IPR014752">
    <property type="entry name" value="Arrestin-like_C"/>
</dbReference>
<dbReference type="AlphaFoldDB" id="A0A8C6M9N6"/>
<dbReference type="GeneID" id="107393887"/>
<feature type="compositionally biased region" description="Polar residues" evidence="2">
    <location>
        <begin position="318"/>
        <end position="327"/>
    </location>
</feature>
<evidence type="ECO:0000313" key="6">
    <source>
        <dbReference type="Proteomes" id="UP000694548"/>
    </source>
</evidence>
<dbReference type="GeneTree" id="ENSGT00940000165930"/>
<reference evidence="4" key="2">
    <citation type="submission" date="2020-03" db="EMBL/GenBank/DDBJ databases">
        <title>Intra-Species Differences in Population Size shape Life History and Genome Evolution.</title>
        <authorList>
            <person name="Willemsen D."/>
            <person name="Cui R."/>
            <person name="Valenzano D.R."/>
        </authorList>
    </citation>
    <scope>NUCLEOTIDE SEQUENCE</scope>
    <source>
        <strain evidence="4">GRZ</strain>
        <tissue evidence="4">Whole</tissue>
    </source>
</reference>
<dbReference type="SUPFAM" id="SSF81296">
    <property type="entry name" value="E set domains"/>
    <property type="match status" value="2"/>
</dbReference>
<dbReference type="Gene3D" id="2.60.40.640">
    <property type="match status" value="2"/>
</dbReference>
<dbReference type="Pfam" id="PF00339">
    <property type="entry name" value="Arrestin_N"/>
    <property type="match status" value="1"/>
</dbReference>
<feature type="region of interest" description="Disordered" evidence="2">
    <location>
        <begin position="318"/>
        <end position="339"/>
    </location>
</feature>
<dbReference type="InterPro" id="IPR014756">
    <property type="entry name" value="Ig_E-set"/>
</dbReference>
<dbReference type="PANTHER" id="PTHR11188:SF135">
    <property type="entry name" value="ARRESTIN DOMAIN CONTAINING 3-LIKE-RELATED"/>
    <property type="match status" value="1"/>
</dbReference>
<evidence type="ECO:0000256" key="1">
    <source>
        <dbReference type="ARBA" id="ARBA00005298"/>
    </source>
</evidence>
<organism evidence="5 6">
    <name type="scientific">Nothobranchius furzeri</name>
    <name type="common">Turquoise killifish</name>
    <dbReference type="NCBI Taxonomy" id="105023"/>
    <lineage>
        <taxon>Eukaryota</taxon>
        <taxon>Metazoa</taxon>
        <taxon>Chordata</taxon>
        <taxon>Craniata</taxon>
        <taxon>Vertebrata</taxon>
        <taxon>Euteleostomi</taxon>
        <taxon>Actinopterygii</taxon>
        <taxon>Neopterygii</taxon>
        <taxon>Teleostei</taxon>
        <taxon>Neoteleostei</taxon>
        <taxon>Acanthomorphata</taxon>
        <taxon>Ovalentaria</taxon>
        <taxon>Atherinomorphae</taxon>
        <taxon>Cyprinodontiformes</taxon>
        <taxon>Nothobranchiidae</taxon>
        <taxon>Nothobranchius</taxon>
    </lineage>
</organism>
<dbReference type="RefSeq" id="XP_015827981.1">
    <property type="nucleotide sequence ID" value="XM_015972495.3"/>
</dbReference>
<evidence type="ECO:0000259" key="3">
    <source>
        <dbReference type="SMART" id="SM01017"/>
    </source>
</evidence>
<accession>A0A8C6M9N6</accession>
<protein>
    <submittedName>
        <fullName evidence="4 5">Arrestin domain-containing protein 3-like</fullName>
    </submittedName>
</protein>
<feature type="domain" description="Arrestin C-terminal-like" evidence="3">
    <location>
        <begin position="170"/>
        <end position="298"/>
    </location>
</feature>
<keyword evidence="6" id="KW-1185">Reference proteome</keyword>
<name>A0A8C6M9N6_NOTFU</name>
<gene>
    <name evidence="5" type="primary">LOC107393887</name>
    <name evidence="4" type="ORF">G4P62_016690</name>
</gene>
<sequence length="352" mass="40704">MTIKSFHIEYDAINSRNTFTNGDTLNGRIVLEADKETKINSLALIAKGKARACWTEHYDNDKSDVYWYDEKYYNFRHDIVKETRHDDSEIIGIGRHVFPFSFKIPDREMPSSFWSMFGRVLHKLKAELKQSMRLKKRTEIYYTFVSRADMSIPRLLLPQHTYNDKYIPFGFGKVTMDVRVRKMGYKAGESMNVRVDVNNLSKCSVRPRFILYEKRTFSGGGRNKVEMRPVLKAKGDSVESCSGKKTVTQVITLPSELPPSIINCSVVKLEYKLKIFLNIKWSSDPEVMLPLIILPRETDITFLPPSYYDLSIEAFEDQNQPPSTTQDVDLPPSYETSSLYPCLPSDEFYSTL</sequence>